<keyword evidence="1" id="KW-1133">Transmembrane helix</keyword>
<keyword evidence="1" id="KW-0812">Transmembrane</keyword>
<dbReference type="Proteomes" id="UP000317722">
    <property type="component" value="Unassembled WGS sequence"/>
</dbReference>
<feature type="domain" description="DinB-like" evidence="2">
    <location>
        <begin position="11"/>
        <end position="167"/>
    </location>
</feature>
<evidence type="ECO:0000313" key="3">
    <source>
        <dbReference type="EMBL" id="TPG17394.1"/>
    </source>
</evidence>
<comment type="caution">
    <text evidence="3">The sequence shown here is derived from an EMBL/GenBank/DDBJ whole genome shotgun (WGS) entry which is preliminary data.</text>
</comment>
<dbReference type="Pfam" id="PF12867">
    <property type="entry name" value="DinB_2"/>
    <property type="match status" value="1"/>
</dbReference>
<evidence type="ECO:0000259" key="2">
    <source>
        <dbReference type="Pfam" id="PF12867"/>
    </source>
</evidence>
<dbReference type="InterPro" id="IPR024775">
    <property type="entry name" value="DinB-like"/>
</dbReference>
<dbReference type="AlphaFoldDB" id="A0A502CXJ8"/>
<sequence>MDRQSIHAEMARARTTFTALVDAASAVDLRRRTDGTRWTNQQMLFHMLFGYLIVARLLWLVRLFGRLPDRYSLRFTHALNAGQRPFHVINYLGSCVGALVFRGPRLARRFDRVISALLHHLDRETDVSLARQMHFPVDWDPYFRDTMTLLDVYHYGTQHFDFHAQQLTLPPPITP</sequence>
<feature type="transmembrane region" description="Helical" evidence="1">
    <location>
        <begin position="43"/>
        <end position="64"/>
    </location>
</feature>
<dbReference type="SUPFAM" id="SSF109854">
    <property type="entry name" value="DinB/YfiT-like putative metalloenzymes"/>
    <property type="match status" value="1"/>
</dbReference>
<dbReference type="Gene3D" id="1.20.120.450">
    <property type="entry name" value="dinb family like domain"/>
    <property type="match status" value="1"/>
</dbReference>
<keyword evidence="1" id="KW-0472">Membrane</keyword>
<dbReference type="EMBL" id="RCZM01000003">
    <property type="protein sequence ID" value="TPG17394.1"/>
    <property type="molecule type" value="Genomic_DNA"/>
</dbReference>
<dbReference type="OrthoDB" id="4196751at2"/>
<reference evidence="3 4" key="1">
    <citation type="journal article" date="2019" name="Environ. Microbiol.">
        <title>Species interactions and distinct microbial communities in high Arctic permafrost affected cryosols are associated with the CH4 and CO2 gas fluxes.</title>
        <authorList>
            <person name="Altshuler I."/>
            <person name="Hamel J."/>
            <person name="Turney S."/>
            <person name="Magnuson E."/>
            <person name="Levesque R."/>
            <person name="Greer C."/>
            <person name="Whyte L.G."/>
        </authorList>
    </citation>
    <scope>NUCLEOTIDE SEQUENCE [LARGE SCALE GENOMIC DNA]</scope>
    <source>
        <strain evidence="3 4">S9.3A</strain>
    </source>
</reference>
<protein>
    <submittedName>
        <fullName evidence="3">DinB family protein</fullName>
    </submittedName>
</protein>
<name>A0A502CXJ8_9MICO</name>
<organism evidence="3 4">
    <name type="scientific">Pedococcus bigeumensis</name>
    <dbReference type="NCBI Taxonomy" id="433644"/>
    <lineage>
        <taxon>Bacteria</taxon>
        <taxon>Bacillati</taxon>
        <taxon>Actinomycetota</taxon>
        <taxon>Actinomycetes</taxon>
        <taxon>Micrococcales</taxon>
        <taxon>Intrasporangiaceae</taxon>
        <taxon>Pedococcus</taxon>
    </lineage>
</organism>
<gene>
    <name evidence="3" type="ORF">EAH86_09640</name>
</gene>
<accession>A0A502CXJ8</accession>
<dbReference type="InterPro" id="IPR034660">
    <property type="entry name" value="DinB/YfiT-like"/>
</dbReference>
<evidence type="ECO:0000313" key="4">
    <source>
        <dbReference type="Proteomes" id="UP000317722"/>
    </source>
</evidence>
<keyword evidence="4" id="KW-1185">Reference proteome</keyword>
<evidence type="ECO:0000256" key="1">
    <source>
        <dbReference type="SAM" id="Phobius"/>
    </source>
</evidence>
<proteinExistence type="predicted"/>